<evidence type="ECO:0000256" key="1">
    <source>
        <dbReference type="SAM" id="MobiDB-lite"/>
    </source>
</evidence>
<comment type="caution">
    <text evidence="2">The sequence shown here is derived from an EMBL/GenBank/DDBJ whole genome shotgun (WGS) entry which is preliminary data.</text>
</comment>
<sequence>MAYKTEASIRNKPIFVIAMNISEVPITISDGTSFIIKKMPKQFIKINKFTISFNDDGYDQIGKILDTTDADRLMYKNIMDSNYIEQDILPKNNINDAIEYLKNNEVSLIDELQQLVDFAYKYDQSNKIMVLWKWKDWKTIVSRKYISINRYISMEDQIQIQYKTGRQDTTEKQETPKVEGHMDRQTD</sequence>
<protein>
    <submittedName>
        <fullName evidence="2">Uncharacterized protein</fullName>
    </submittedName>
</protein>
<evidence type="ECO:0000313" key="3">
    <source>
        <dbReference type="Proteomes" id="UP000324800"/>
    </source>
</evidence>
<reference evidence="2 3" key="1">
    <citation type="submission" date="2019-03" db="EMBL/GenBank/DDBJ databases">
        <title>Single cell metagenomics reveals metabolic interactions within the superorganism composed of flagellate Streblomastix strix and complex community of Bacteroidetes bacteria on its surface.</title>
        <authorList>
            <person name="Treitli S.C."/>
            <person name="Kolisko M."/>
            <person name="Husnik F."/>
            <person name="Keeling P."/>
            <person name="Hampl V."/>
        </authorList>
    </citation>
    <scope>NUCLEOTIDE SEQUENCE [LARGE SCALE GENOMIC DNA]</scope>
    <source>
        <strain evidence="2">ST1C</strain>
    </source>
</reference>
<gene>
    <name evidence="2" type="ORF">EZS28_017277</name>
</gene>
<dbReference type="AlphaFoldDB" id="A0A5J4VX40"/>
<proteinExistence type="predicted"/>
<evidence type="ECO:0000313" key="2">
    <source>
        <dbReference type="EMBL" id="KAA6387201.1"/>
    </source>
</evidence>
<name>A0A5J4VX40_9EUKA</name>
<organism evidence="2 3">
    <name type="scientific">Streblomastix strix</name>
    <dbReference type="NCBI Taxonomy" id="222440"/>
    <lineage>
        <taxon>Eukaryota</taxon>
        <taxon>Metamonada</taxon>
        <taxon>Preaxostyla</taxon>
        <taxon>Oxymonadida</taxon>
        <taxon>Streblomastigidae</taxon>
        <taxon>Streblomastix</taxon>
    </lineage>
</organism>
<feature type="compositionally biased region" description="Basic and acidic residues" evidence="1">
    <location>
        <begin position="165"/>
        <end position="187"/>
    </location>
</feature>
<accession>A0A5J4VX40</accession>
<feature type="region of interest" description="Disordered" evidence="1">
    <location>
        <begin position="163"/>
        <end position="187"/>
    </location>
</feature>
<dbReference type="EMBL" id="SNRW01004476">
    <property type="protein sequence ID" value="KAA6387201.1"/>
    <property type="molecule type" value="Genomic_DNA"/>
</dbReference>
<dbReference type="Proteomes" id="UP000324800">
    <property type="component" value="Unassembled WGS sequence"/>
</dbReference>